<proteinExistence type="predicted"/>
<gene>
    <name evidence="2" type="ORF">DC20_19305</name>
</gene>
<dbReference type="Proteomes" id="UP000061382">
    <property type="component" value="Chromosome"/>
</dbReference>
<accession>A0A0P0C695</accession>
<dbReference type="EMBL" id="CP012643">
    <property type="protein sequence ID" value="ALJ00733.1"/>
    <property type="molecule type" value="Genomic_DNA"/>
</dbReference>
<evidence type="ECO:0000256" key="1">
    <source>
        <dbReference type="SAM" id="Phobius"/>
    </source>
</evidence>
<dbReference type="AlphaFoldDB" id="A0A0P0C695"/>
<feature type="transmembrane region" description="Helical" evidence="1">
    <location>
        <begin position="44"/>
        <end position="63"/>
    </location>
</feature>
<evidence type="ECO:0000313" key="2">
    <source>
        <dbReference type="EMBL" id="ALJ00733.1"/>
    </source>
</evidence>
<feature type="transmembrane region" description="Helical" evidence="1">
    <location>
        <begin position="12"/>
        <end position="38"/>
    </location>
</feature>
<feature type="transmembrane region" description="Helical" evidence="1">
    <location>
        <begin position="84"/>
        <end position="102"/>
    </location>
</feature>
<protein>
    <submittedName>
        <fullName evidence="2">Uncharacterized protein</fullName>
    </submittedName>
</protein>
<dbReference type="KEGG" id="rti:DC20_19305"/>
<dbReference type="PATRIC" id="fig|512763.3.peg.4233"/>
<organism evidence="2 3">
    <name type="scientific">Rufibacter tibetensis</name>
    <dbReference type="NCBI Taxonomy" id="512763"/>
    <lineage>
        <taxon>Bacteria</taxon>
        <taxon>Pseudomonadati</taxon>
        <taxon>Bacteroidota</taxon>
        <taxon>Cytophagia</taxon>
        <taxon>Cytophagales</taxon>
        <taxon>Hymenobacteraceae</taxon>
        <taxon>Rufibacter</taxon>
    </lineage>
</organism>
<reference evidence="2 3" key="1">
    <citation type="submission" date="2015-08" db="EMBL/GenBank/DDBJ databases">
        <title>Complete genome sequence of Rufibacter tibetensis strain 1351t, a radiation-resistant bacterium from tibet plateau.</title>
        <authorList>
            <person name="Dai J."/>
        </authorList>
    </citation>
    <scope>NUCLEOTIDE SEQUENCE [LARGE SCALE GENOMIC DNA]</scope>
    <source>
        <strain evidence="2 3">1351</strain>
    </source>
</reference>
<keyword evidence="1" id="KW-0472">Membrane</keyword>
<name>A0A0P0C695_9BACT</name>
<sequence length="104" mass="12202">MAAGKMRFTKSVRLIWTFYTAFAAPSMVITLACLSLNIESGLRIYPIIFWFKVATLGVMFLSVNSYKRHEYFYYLNLGFSKVNLWTSTLSFDFLVFLFLNYLPY</sequence>
<keyword evidence="3" id="KW-1185">Reference proteome</keyword>
<dbReference type="PROSITE" id="PS51257">
    <property type="entry name" value="PROKAR_LIPOPROTEIN"/>
    <property type="match status" value="1"/>
</dbReference>
<evidence type="ECO:0000313" key="3">
    <source>
        <dbReference type="Proteomes" id="UP000061382"/>
    </source>
</evidence>
<keyword evidence="1" id="KW-1133">Transmembrane helix</keyword>
<keyword evidence="1" id="KW-0812">Transmembrane</keyword>